<dbReference type="AlphaFoldDB" id="A0A6A0A6L2"/>
<dbReference type="EMBL" id="BLLF01003709">
    <property type="protein sequence ID" value="GFH28017.1"/>
    <property type="molecule type" value="Genomic_DNA"/>
</dbReference>
<evidence type="ECO:0000256" key="1">
    <source>
        <dbReference type="PROSITE-ProRule" id="PRU00023"/>
    </source>
</evidence>
<evidence type="ECO:0000313" key="3">
    <source>
        <dbReference type="Proteomes" id="UP000485058"/>
    </source>
</evidence>
<dbReference type="Proteomes" id="UP000485058">
    <property type="component" value="Unassembled WGS sequence"/>
</dbReference>
<protein>
    <submittedName>
        <fullName evidence="2">ANK_REP_REGION domain-containing protein</fullName>
    </submittedName>
</protein>
<dbReference type="PROSITE" id="PS50297">
    <property type="entry name" value="ANK_REP_REGION"/>
    <property type="match status" value="1"/>
</dbReference>
<feature type="repeat" description="ANK" evidence="1">
    <location>
        <begin position="127"/>
        <end position="143"/>
    </location>
</feature>
<gene>
    <name evidence="2" type="ORF">HaLaN_26427</name>
</gene>
<name>A0A6A0A6L2_HAELA</name>
<comment type="caution">
    <text evidence="2">The sequence shown here is derived from an EMBL/GenBank/DDBJ whole genome shotgun (WGS) entry which is preliminary data.</text>
</comment>
<dbReference type="PROSITE" id="PS50088">
    <property type="entry name" value="ANK_REPEAT"/>
    <property type="match status" value="1"/>
</dbReference>
<reference evidence="2 3" key="1">
    <citation type="submission" date="2020-02" db="EMBL/GenBank/DDBJ databases">
        <title>Draft genome sequence of Haematococcus lacustris strain NIES-144.</title>
        <authorList>
            <person name="Morimoto D."/>
            <person name="Nakagawa S."/>
            <person name="Yoshida T."/>
            <person name="Sawayama S."/>
        </authorList>
    </citation>
    <scope>NUCLEOTIDE SEQUENCE [LARGE SCALE GENOMIC DNA]</scope>
    <source>
        <strain evidence="2 3">NIES-144</strain>
    </source>
</reference>
<keyword evidence="3" id="KW-1185">Reference proteome</keyword>
<evidence type="ECO:0000313" key="2">
    <source>
        <dbReference type="EMBL" id="GFH28017.1"/>
    </source>
</evidence>
<keyword evidence="1" id="KW-0040">ANK repeat</keyword>
<dbReference type="Pfam" id="PF00023">
    <property type="entry name" value="Ank"/>
    <property type="match status" value="1"/>
</dbReference>
<accession>A0A6A0A6L2</accession>
<dbReference type="InterPro" id="IPR002110">
    <property type="entry name" value="Ankyrin_rpt"/>
</dbReference>
<organism evidence="2 3">
    <name type="scientific">Haematococcus lacustris</name>
    <name type="common">Green alga</name>
    <name type="synonym">Haematococcus pluvialis</name>
    <dbReference type="NCBI Taxonomy" id="44745"/>
    <lineage>
        <taxon>Eukaryota</taxon>
        <taxon>Viridiplantae</taxon>
        <taxon>Chlorophyta</taxon>
        <taxon>core chlorophytes</taxon>
        <taxon>Chlorophyceae</taxon>
        <taxon>CS clade</taxon>
        <taxon>Chlamydomonadales</taxon>
        <taxon>Haematococcaceae</taxon>
        <taxon>Haematococcus</taxon>
    </lineage>
</organism>
<sequence>MSIRLGSEQAGRPDRAPLFARWSASCQRCPTEGELGTQVACSCLLAPGARAVGQSLDELEFARSACAAAQAGALDKLQRILATHPEAVHSDGTATAFPIPAAIQLAPQQAQRVTGVFVSGVCDPGSSGYTPLHYAARAGHEEVGRGGAKPGGAALYLQLRSRMTCGHPGGTAPVRDCIHCIQGLLLGNLGAGGGKGRRNLAKCWGV</sequence>
<proteinExistence type="predicted"/>